<dbReference type="EMBL" id="BLJN01000008">
    <property type="protein sequence ID" value="GFE84218.1"/>
    <property type="molecule type" value="Genomic_DNA"/>
</dbReference>
<organism evidence="1 2">
    <name type="scientific">Steroidobacter agaridevorans</name>
    <dbReference type="NCBI Taxonomy" id="2695856"/>
    <lineage>
        <taxon>Bacteria</taxon>
        <taxon>Pseudomonadati</taxon>
        <taxon>Pseudomonadota</taxon>
        <taxon>Gammaproteobacteria</taxon>
        <taxon>Steroidobacterales</taxon>
        <taxon>Steroidobacteraceae</taxon>
        <taxon>Steroidobacter</taxon>
    </lineage>
</organism>
<reference evidence="2" key="1">
    <citation type="submission" date="2020-01" db="EMBL/GenBank/DDBJ databases">
        <title>'Steroidobacter agaridevorans' sp. nov., agar-degrading bacteria isolated from rhizosphere soils.</title>
        <authorList>
            <person name="Ikenaga M."/>
            <person name="Kataoka M."/>
            <person name="Murouchi A."/>
            <person name="Katsuragi S."/>
            <person name="Sakai M."/>
        </authorList>
    </citation>
    <scope>NUCLEOTIDE SEQUENCE [LARGE SCALE GENOMIC DNA]</scope>
    <source>
        <strain evidence="2">YU21-B</strain>
    </source>
</reference>
<gene>
    <name evidence="1" type="ORF">GCM10011487_62180</name>
</gene>
<accession>A0A829YNF6</accession>
<proteinExistence type="predicted"/>
<dbReference type="Proteomes" id="UP000445000">
    <property type="component" value="Unassembled WGS sequence"/>
</dbReference>
<name>A0A829YNF6_9GAMM</name>
<protein>
    <submittedName>
        <fullName evidence="1">Uncharacterized protein</fullName>
    </submittedName>
</protein>
<evidence type="ECO:0000313" key="1">
    <source>
        <dbReference type="EMBL" id="GFE84218.1"/>
    </source>
</evidence>
<dbReference type="AlphaFoldDB" id="A0A829YNF6"/>
<sequence>MTRNQNEAQEFVIDALVAIRFDFVTVGRGAGGGVALHARMGPIQHPTPAQLIDGAVLCSRHQPRTGIVRNTGARPTLERREERFLSEILSKAEIAHDANETTEQPS</sequence>
<evidence type="ECO:0000313" key="2">
    <source>
        <dbReference type="Proteomes" id="UP000445000"/>
    </source>
</evidence>
<keyword evidence="2" id="KW-1185">Reference proteome</keyword>
<comment type="caution">
    <text evidence="1">The sequence shown here is derived from an EMBL/GenBank/DDBJ whole genome shotgun (WGS) entry which is preliminary data.</text>
</comment>